<accession>A0A5B8MGH7</accession>
<dbReference type="EMBL" id="CP031036">
    <property type="protein sequence ID" value="QDZ19497.1"/>
    <property type="molecule type" value="Genomic_DNA"/>
</dbReference>
<keyword evidence="4" id="KW-1185">Reference proteome</keyword>
<organism evidence="3 4">
    <name type="scientific">Chloropicon primus</name>
    <dbReference type="NCBI Taxonomy" id="1764295"/>
    <lineage>
        <taxon>Eukaryota</taxon>
        <taxon>Viridiplantae</taxon>
        <taxon>Chlorophyta</taxon>
        <taxon>Chloropicophyceae</taxon>
        <taxon>Chloropicales</taxon>
        <taxon>Chloropicaceae</taxon>
        <taxon>Chloropicon</taxon>
    </lineage>
</organism>
<reference evidence="2" key="2">
    <citation type="submission" date="2021-01" db="EMBL/GenBank/DDBJ databases">
        <authorList>
            <person name="Corre E."/>
            <person name="Pelletier E."/>
            <person name="Niang G."/>
            <person name="Scheremetjew M."/>
            <person name="Finn R."/>
            <person name="Kale V."/>
            <person name="Holt S."/>
            <person name="Cochrane G."/>
            <person name="Meng A."/>
            <person name="Brown T."/>
            <person name="Cohen L."/>
        </authorList>
    </citation>
    <scope>NUCLEOTIDE SEQUENCE</scope>
    <source>
        <strain evidence="2">CCMP1205</strain>
    </source>
</reference>
<evidence type="ECO:0000313" key="3">
    <source>
        <dbReference type="EMBL" id="QDZ19497.1"/>
    </source>
</evidence>
<keyword evidence="1" id="KW-1133">Transmembrane helix</keyword>
<protein>
    <submittedName>
        <fullName evidence="3">Uncharacterized protein</fullName>
    </submittedName>
</protein>
<evidence type="ECO:0000313" key="4">
    <source>
        <dbReference type="Proteomes" id="UP000316726"/>
    </source>
</evidence>
<proteinExistence type="predicted"/>
<dbReference type="AlphaFoldDB" id="A0A5B8MGH7"/>
<keyword evidence="1" id="KW-0812">Transmembrane</keyword>
<feature type="transmembrane region" description="Helical" evidence="1">
    <location>
        <begin position="183"/>
        <end position="206"/>
    </location>
</feature>
<dbReference type="OrthoDB" id="507402at2759"/>
<keyword evidence="1" id="KW-0472">Membrane</keyword>
<dbReference type="Proteomes" id="UP000316726">
    <property type="component" value="Chromosome 3"/>
</dbReference>
<sequence>MASLLGGSLLQAREGAHFKAEAEGDLHQYLLRRTKEGAINLSEEELRGIREGRRRGGGGGSARRGGAPQAVFEVGMEILQQESRYETMDSQARKRMLTRVKAAMPDASPEDLRRISTNMAMYGAAGALYGAQRGQRIHLGGGRRALAELSRESAKYANQEHIKELSPEAKEAMRRQFFAGLRALTYGSLVGLVGVAGAVTLAANALDIEDAPSLRASIKATLEPLRTTFEGVLRGFVSVPRGSPGAAANASGSGGGMKDSQFAKKLKERFENFKVT</sequence>
<reference evidence="3 4" key="1">
    <citation type="submission" date="2018-07" db="EMBL/GenBank/DDBJ databases">
        <title>The complete nuclear genome of the prasinophyte Chloropicon primus (CCMP1205).</title>
        <authorList>
            <person name="Pombert J.-F."/>
            <person name="Otis C."/>
            <person name="Turmel M."/>
            <person name="Lemieux C."/>
        </authorList>
    </citation>
    <scope>NUCLEOTIDE SEQUENCE [LARGE SCALE GENOMIC DNA]</scope>
    <source>
        <strain evidence="3 4">CCMP1205</strain>
    </source>
</reference>
<gene>
    <name evidence="3" type="ORF">A3770_03p20150</name>
    <name evidence="2" type="ORF">CPRI1469_LOCUS502</name>
</gene>
<evidence type="ECO:0000313" key="2">
    <source>
        <dbReference type="EMBL" id="CAD9711662.1"/>
    </source>
</evidence>
<dbReference type="EMBL" id="HBHL01000809">
    <property type="protein sequence ID" value="CAD9711662.1"/>
    <property type="molecule type" value="Transcribed_RNA"/>
</dbReference>
<name>A0A5B8MGH7_9CHLO</name>
<evidence type="ECO:0000256" key="1">
    <source>
        <dbReference type="SAM" id="Phobius"/>
    </source>
</evidence>